<gene>
    <name evidence="1" type="ORF">V7S43_010499</name>
</gene>
<protein>
    <recommendedName>
        <fullName evidence="3">Reverse transcriptase domain-containing protein</fullName>
    </recommendedName>
</protein>
<name>A0ABD3FEC5_9STRA</name>
<reference evidence="1 2" key="1">
    <citation type="submission" date="2024-09" db="EMBL/GenBank/DDBJ databases">
        <title>Genome sequencing and assembly of Phytophthora oleae, isolate VK10A, causative agent of rot of olive drupes.</title>
        <authorList>
            <person name="Conti Taguali S."/>
            <person name="Riolo M."/>
            <person name="La Spada F."/>
            <person name="Cacciola S.O."/>
            <person name="Dionisio G."/>
        </authorList>
    </citation>
    <scope>NUCLEOTIDE SEQUENCE [LARGE SCALE GENOMIC DNA]</scope>
    <source>
        <strain evidence="1 2">VK10A</strain>
    </source>
</reference>
<accession>A0ABD3FEC5</accession>
<proteinExistence type="predicted"/>
<keyword evidence="2" id="KW-1185">Reference proteome</keyword>
<dbReference type="Proteomes" id="UP001632037">
    <property type="component" value="Unassembled WGS sequence"/>
</dbReference>
<dbReference type="EMBL" id="JBIMZQ010000023">
    <property type="protein sequence ID" value="KAL3664752.1"/>
    <property type="molecule type" value="Genomic_DNA"/>
</dbReference>
<sequence length="93" mass="10033">MAPLLFIISVDLLYDEFENNNALAGIDLSNSKGKMQEKLKVAGFADDTAIYIADRGMQKEAIRAVGCFSDVSGLRLNVVKSTAIALGSNKHVE</sequence>
<comment type="caution">
    <text evidence="1">The sequence shown here is derived from an EMBL/GenBank/DDBJ whole genome shotgun (WGS) entry which is preliminary data.</text>
</comment>
<organism evidence="1 2">
    <name type="scientific">Phytophthora oleae</name>
    <dbReference type="NCBI Taxonomy" id="2107226"/>
    <lineage>
        <taxon>Eukaryota</taxon>
        <taxon>Sar</taxon>
        <taxon>Stramenopiles</taxon>
        <taxon>Oomycota</taxon>
        <taxon>Peronosporomycetes</taxon>
        <taxon>Peronosporales</taxon>
        <taxon>Peronosporaceae</taxon>
        <taxon>Phytophthora</taxon>
    </lineage>
</organism>
<evidence type="ECO:0008006" key="3">
    <source>
        <dbReference type="Google" id="ProtNLM"/>
    </source>
</evidence>
<evidence type="ECO:0000313" key="2">
    <source>
        <dbReference type="Proteomes" id="UP001632037"/>
    </source>
</evidence>
<dbReference type="AlphaFoldDB" id="A0ABD3FEC5"/>
<evidence type="ECO:0000313" key="1">
    <source>
        <dbReference type="EMBL" id="KAL3664752.1"/>
    </source>
</evidence>